<comment type="caution">
    <text evidence="1">The sequence shown here is derived from an EMBL/GenBank/DDBJ whole genome shotgun (WGS) entry which is preliminary data.</text>
</comment>
<reference evidence="1" key="1">
    <citation type="journal article" name="BMC Genomics">
        <title>Long-read sequencing and de novo genome assembly of marine medaka (Oryzias melastigma).</title>
        <authorList>
            <person name="Liang P."/>
            <person name="Saqib H.S.A."/>
            <person name="Ni X."/>
            <person name="Shen Y."/>
        </authorList>
    </citation>
    <scope>NUCLEOTIDE SEQUENCE</scope>
    <source>
        <strain evidence="1">Bigg-433</strain>
    </source>
</reference>
<organism evidence="1 2">
    <name type="scientific">Oryzias melastigma</name>
    <name type="common">Marine medaka</name>
    <dbReference type="NCBI Taxonomy" id="30732"/>
    <lineage>
        <taxon>Eukaryota</taxon>
        <taxon>Metazoa</taxon>
        <taxon>Chordata</taxon>
        <taxon>Craniata</taxon>
        <taxon>Vertebrata</taxon>
        <taxon>Euteleostomi</taxon>
        <taxon>Actinopterygii</taxon>
        <taxon>Neopterygii</taxon>
        <taxon>Teleostei</taxon>
        <taxon>Neoteleostei</taxon>
        <taxon>Acanthomorphata</taxon>
        <taxon>Ovalentaria</taxon>
        <taxon>Atherinomorphae</taxon>
        <taxon>Beloniformes</taxon>
        <taxon>Adrianichthyidae</taxon>
        <taxon>Oryziinae</taxon>
        <taxon>Oryzias</taxon>
    </lineage>
</organism>
<protein>
    <submittedName>
        <fullName evidence="1">Uncharacterized protein</fullName>
    </submittedName>
</protein>
<dbReference type="EMBL" id="WKFB01000491">
    <property type="protein sequence ID" value="KAF6721389.1"/>
    <property type="molecule type" value="Genomic_DNA"/>
</dbReference>
<dbReference type="AlphaFoldDB" id="A0A834C4Z8"/>
<sequence length="87" mass="9481">MEIFYFQEHAAALHDAGLTLPTVGSNIFHNTCMTGALLNAEQAFPRREEAQTLGGTQEISGDKAGVRDVEQVLMSSEVDPKRTKESS</sequence>
<gene>
    <name evidence="1" type="ORF">FQA47_012571</name>
</gene>
<evidence type="ECO:0000313" key="2">
    <source>
        <dbReference type="Proteomes" id="UP000646548"/>
    </source>
</evidence>
<accession>A0A834C4Z8</accession>
<evidence type="ECO:0000313" key="1">
    <source>
        <dbReference type="EMBL" id="KAF6721389.1"/>
    </source>
</evidence>
<dbReference type="Proteomes" id="UP000646548">
    <property type="component" value="Unassembled WGS sequence"/>
</dbReference>
<name>A0A834C4Z8_ORYME</name>
<proteinExistence type="predicted"/>